<comment type="caution">
    <text evidence="2">The sequence shown here is derived from an EMBL/GenBank/DDBJ whole genome shotgun (WGS) entry which is preliminary data.</text>
</comment>
<name>A0AAI8VC17_9PEZI</name>
<dbReference type="Proteomes" id="UP001295740">
    <property type="component" value="Unassembled WGS sequence"/>
</dbReference>
<feature type="region of interest" description="Disordered" evidence="1">
    <location>
        <begin position="180"/>
        <end position="235"/>
    </location>
</feature>
<sequence>MLLRRVQEQRDEELARRLQYDDREDDYRGGLGDVVGLGNTAGHFMNDDYRRGAPNIIVPPPPPPPPAPVATFERANSATDYVAGVNRARGLRTSSMERRLADRFSEQRQGGSPGHRPFAHPMAPPPITSRAMGPPPPPQPPIVPAPLMRRHTAEEDLYDSPRNPRLAERVVPRRATTRDYMEEVALHAPASRRQSTRGRREPPKDSVLAGLTGQGQGMNRVSEWRHHVPPGSVVT</sequence>
<accession>A0AAI8VC17</accession>
<feature type="region of interest" description="Disordered" evidence="1">
    <location>
        <begin position="104"/>
        <end position="142"/>
    </location>
</feature>
<organism evidence="2 3">
    <name type="scientific">Anthostomella pinea</name>
    <dbReference type="NCBI Taxonomy" id="933095"/>
    <lineage>
        <taxon>Eukaryota</taxon>
        <taxon>Fungi</taxon>
        <taxon>Dikarya</taxon>
        <taxon>Ascomycota</taxon>
        <taxon>Pezizomycotina</taxon>
        <taxon>Sordariomycetes</taxon>
        <taxon>Xylariomycetidae</taxon>
        <taxon>Xylariales</taxon>
        <taxon>Xylariaceae</taxon>
        <taxon>Anthostomella</taxon>
    </lineage>
</organism>
<dbReference type="EMBL" id="CAUWAG010000003">
    <property type="protein sequence ID" value="CAJ2502131.1"/>
    <property type="molecule type" value="Genomic_DNA"/>
</dbReference>
<protein>
    <submittedName>
        <fullName evidence="2">Uu.00g049840.m01.CDS01</fullName>
    </submittedName>
</protein>
<dbReference type="AlphaFoldDB" id="A0AAI8VC17"/>
<evidence type="ECO:0000313" key="3">
    <source>
        <dbReference type="Proteomes" id="UP001295740"/>
    </source>
</evidence>
<feature type="compositionally biased region" description="Pro residues" evidence="1">
    <location>
        <begin position="122"/>
        <end position="142"/>
    </location>
</feature>
<reference evidence="2" key="1">
    <citation type="submission" date="2023-10" db="EMBL/GenBank/DDBJ databases">
        <authorList>
            <person name="Hackl T."/>
        </authorList>
    </citation>
    <scope>NUCLEOTIDE SEQUENCE</scope>
</reference>
<evidence type="ECO:0000313" key="2">
    <source>
        <dbReference type="EMBL" id="CAJ2502131.1"/>
    </source>
</evidence>
<evidence type="ECO:0000256" key="1">
    <source>
        <dbReference type="SAM" id="MobiDB-lite"/>
    </source>
</evidence>
<keyword evidence="3" id="KW-1185">Reference proteome</keyword>
<proteinExistence type="predicted"/>
<gene>
    <name evidence="2" type="ORF">KHLLAP_LOCUS2599</name>
</gene>